<evidence type="ECO:0000256" key="3">
    <source>
        <dbReference type="ARBA" id="ARBA00022475"/>
    </source>
</evidence>
<keyword evidence="6 7" id="KW-0472">Membrane</keyword>
<feature type="transmembrane region" description="Helical" evidence="7">
    <location>
        <begin position="226"/>
        <end position="259"/>
    </location>
</feature>
<protein>
    <submittedName>
        <fullName evidence="8">Polysaccharide biosynthesis C-terminal domain-containing protein</fullName>
    </submittedName>
</protein>
<evidence type="ECO:0000256" key="5">
    <source>
        <dbReference type="ARBA" id="ARBA00022989"/>
    </source>
</evidence>
<evidence type="ECO:0000256" key="7">
    <source>
        <dbReference type="SAM" id="Phobius"/>
    </source>
</evidence>
<feature type="transmembrane region" description="Helical" evidence="7">
    <location>
        <begin position="351"/>
        <end position="371"/>
    </location>
</feature>
<dbReference type="EMBL" id="JACOPK010000003">
    <property type="protein sequence ID" value="MBC5695216.1"/>
    <property type="molecule type" value="Genomic_DNA"/>
</dbReference>
<dbReference type="Pfam" id="PF01554">
    <property type="entry name" value="MatE"/>
    <property type="match status" value="2"/>
</dbReference>
<dbReference type="InterPro" id="IPR048279">
    <property type="entry name" value="MdtK-like"/>
</dbReference>
<evidence type="ECO:0000256" key="1">
    <source>
        <dbReference type="ARBA" id="ARBA00004651"/>
    </source>
</evidence>
<feature type="transmembrane region" description="Helical" evidence="7">
    <location>
        <begin position="56"/>
        <end position="75"/>
    </location>
</feature>
<feature type="transmembrane region" description="Helical" evidence="7">
    <location>
        <begin position="265"/>
        <end position="285"/>
    </location>
</feature>
<feature type="transmembrane region" description="Helical" evidence="7">
    <location>
        <begin position="12"/>
        <end position="36"/>
    </location>
</feature>
<keyword evidence="9" id="KW-1185">Reference proteome</keyword>
<feature type="transmembrane region" description="Helical" evidence="7">
    <location>
        <begin position="306"/>
        <end position="331"/>
    </location>
</feature>
<keyword evidence="5 7" id="KW-1133">Transmembrane helix</keyword>
<dbReference type="RefSeq" id="WP_186969493.1">
    <property type="nucleotide sequence ID" value="NZ_JACOPK010000003.1"/>
</dbReference>
<dbReference type="PANTHER" id="PTHR43823">
    <property type="entry name" value="SPORULATION PROTEIN YKVU"/>
    <property type="match status" value="1"/>
</dbReference>
<feature type="transmembrane region" description="Helical" evidence="7">
    <location>
        <begin position="407"/>
        <end position="426"/>
    </location>
</feature>
<dbReference type="PANTHER" id="PTHR43823:SF3">
    <property type="entry name" value="MULTIDRUG EXPORT PROTEIN MEPA"/>
    <property type="match status" value="1"/>
</dbReference>
<dbReference type="PIRSF" id="PIRSF006603">
    <property type="entry name" value="DinF"/>
    <property type="match status" value="1"/>
</dbReference>
<reference evidence="8 9" key="1">
    <citation type="submission" date="2020-08" db="EMBL/GenBank/DDBJ databases">
        <title>Genome public.</title>
        <authorList>
            <person name="Liu C."/>
            <person name="Sun Q."/>
        </authorList>
    </citation>
    <scope>NUCLEOTIDE SEQUENCE [LARGE SCALE GENOMIC DNA]</scope>
    <source>
        <strain evidence="8 9">M2</strain>
    </source>
</reference>
<evidence type="ECO:0000256" key="6">
    <source>
        <dbReference type="ARBA" id="ARBA00023136"/>
    </source>
</evidence>
<feature type="transmembrane region" description="Helical" evidence="7">
    <location>
        <begin position="160"/>
        <end position="179"/>
    </location>
</feature>
<feature type="transmembrane region" description="Helical" evidence="7">
    <location>
        <begin position="185"/>
        <end position="205"/>
    </location>
</feature>
<feature type="transmembrane region" description="Helical" evidence="7">
    <location>
        <begin position="383"/>
        <end position="401"/>
    </location>
</feature>
<accession>A0ABR7GLM6</accession>
<keyword evidence="2" id="KW-0813">Transport</keyword>
<dbReference type="InterPro" id="IPR002528">
    <property type="entry name" value="MATE_fam"/>
</dbReference>
<evidence type="ECO:0000256" key="2">
    <source>
        <dbReference type="ARBA" id="ARBA00022448"/>
    </source>
</evidence>
<evidence type="ECO:0000313" key="9">
    <source>
        <dbReference type="Proteomes" id="UP000641741"/>
    </source>
</evidence>
<sequence>MQTAVSPGEFRRYAAPGVLGMIGISCYILADTFFVAKGTGSLGLAALNIAIPAYNLMNGLGLMVGVGGATHYSLCRAQGDAAEADRTFTHTLLLGLCIALVFVLTGTFGVVPLSRLLGANAETLDMTAVYLRLLLCFAPFFVTNNIMIAFVRNDGEPGRAMAGMIAGSLFNIVFDWVFIFPCGLGMFGAALATGASPLVSLLVLSGHLRRPSRGFHLRRERLRPRLLPRICAPGLSSLVSELASGITLLLINLVLLRIAGNTAVAAYGVIANLALVESAIFTGLSTGVQPLISRSAEADRRRLLRWTVTTALVISALMYVLVFVFASPITAVFNSEHDPALAACAVPGLRIYFAGFLAACINIIAAAYFSAAGQAARGFIISLVRSIIAIPPVLFALSALLGVTGVWLTFPAVETLACVLSLLFILRSPK</sequence>
<dbReference type="InterPro" id="IPR051327">
    <property type="entry name" value="MATE_MepA_subfamily"/>
</dbReference>
<feature type="transmembrane region" description="Helical" evidence="7">
    <location>
        <begin position="129"/>
        <end position="148"/>
    </location>
</feature>
<evidence type="ECO:0000313" key="8">
    <source>
        <dbReference type="EMBL" id="MBC5695216.1"/>
    </source>
</evidence>
<keyword evidence="4 7" id="KW-0812">Transmembrane</keyword>
<comment type="subcellular location">
    <subcellularLocation>
        <location evidence="1">Cell membrane</location>
        <topology evidence="1">Multi-pass membrane protein</topology>
    </subcellularLocation>
</comment>
<organism evidence="8 9">
    <name type="scientific">Agathobaculum hominis</name>
    <dbReference type="NCBI Taxonomy" id="2763014"/>
    <lineage>
        <taxon>Bacteria</taxon>
        <taxon>Bacillati</taxon>
        <taxon>Bacillota</taxon>
        <taxon>Clostridia</taxon>
        <taxon>Eubacteriales</taxon>
        <taxon>Butyricicoccaceae</taxon>
        <taxon>Agathobaculum</taxon>
    </lineage>
</organism>
<proteinExistence type="predicted"/>
<gene>
    <name evidence="8" type="ORF">H8S02_04560</name>
</gene>
<dbReference type="Proteomes" id="UP000641741">
    <property type="component" value="Unassembled WGS sequence"/>
</dbReference>
<name>A0ABR7GLM6_9FIRM</name>
<feature type="transmembrane region" description="Helical" evidence="7">
    <location>
        <begin position="87"/>
        <end position="109"/>
    </location>
</feature>
<keyword evidence="3" id="KW-1003">Cell membrane</keyword>
<evidence type="ECO:0000256" key="4">
    <source>
        <dbReference type="ARBA" id="ARBA00022692"/>
    </source>
</evidence>
<comment type="caution">
    <text evidence="8">The sequence shown here is derived from an EMBL/GenBank/DDBJ whole genome shotgun (WGS) entry which is preliminary data.</text>
</comment>